<sequence length="274" mass="31310">MSISFNNFTPRPGLVNKQGCLPDPSELVCIEVPKVFDQCLIKRCLFYAEGPDTDTTDCELRSNPLDEPKIFAGCRDFKITLKSIEQIPILGKDGFKKIIIRYVISFYADYIDCNAVNKCEFFEINRKDVIGSFYCPDSLAKVSSTHVTSDSSDDCDTNIIKLEMVADALQGILTECNNKKYLDITLGYYIIVKCQIIVQLLIPAYSYCPVPKEPCAPEPEENLCDKFNNAPVPKFYPDQNLKPLFADRNPGSRIDENEYEYEDEYEDENHEEYE</sequence>
<reference evidence="2 3" key="1">
    <citation type="submission" date="2024-11" db="EMBL/GenBank/DDBJ databases">
        <authorList>
            <person name="Heng Y.C."/>
            <person name="Lim A.C.H."/>
            <person name="Lee J.K.Y."/>
            <person name="Kittelmann S."/>
        </authorList>
    </citation>
    <scope>NUCLEOTIDE SEQUENCE [LARGE SCALE GENOMIC DNA]</scope>
    <source>
        <strain evidence="2 3">WILCCON 0269</strain>
    </source>
</reference>
<protein>
    <submittedName>
        <fullName evidence="2">Uncharacterized protein</fullName>
    </submittedName>
</protein>
<evidence type="ECO:0000313" key="2">
    <source>
        <dbReference type="EMBL" id="MFL0194594.1"/>
    </source>
</evidence>
<proteinExistence type="predicted"/>
<feature type="compositionally biased region" description="Acidic residues" evidence="1">
    <location>
        <begin position="257"/>
        <end position="274"/>
    </location>
</feature>
<gene>
    <name evidence="2" type="ORF">ACJDU8_03270</name>
</gene>
<feature type="region of interest" description="Disordered" evidence="1">
    <location>
        <begin position="238"/>
        <end position="274"/>
    </location>
</feature>
<accession>A0ABW8SFE0</accession>
<name>A0ABW8SFE0_9CLOT</name>
<comment type="caution">
    <text evidence="2">The sequence shown here is derived from an EMBL/GenBank/DDBJ whole genome shotgun (WGS) entry which is preliminary data.</text>
</comment>
<dbReference type="Proteomes" id="UP001623660">
    <property type="component" value="Unassembled WGS sequence"/>
</dbReference>
<evidence type="ECO:0000313" key="3">
    <source>
        <dbReference type="Proteomes" id="UP001623660"/>
    </source>
</evidence>
<keyword evidence="3" id="KW-1185">Reference proteome</keyword>
<dbReference type="EMBL" id="JBJHZX010000003">
    <property type="protein sequence ID" value="MFL0194594.1"/>
    <property type="molecule type" value="Genomic_DNA"/>
</dbReference>
<dbReference type="RefSeq" id="WP_406790716.1">
    <property type="nucleotide sequence ID" value="NZ_JBJHZX010000003.1"/>
</dbReference>
<evidence type="ECO:0000256" key="1">
    <source>
        <dbReference type="SAM" id="MobiDB-lite"/>
    </source>
</evidence>
<organism evidence="2 3">
    <name type="scientific">Candidatus Clostridium eludens</name>
    <dbReference type="NCBI Taxonomy" id="3381663"/>
    <lineage>
        <taxon>Bacteria</taxon>
        <taxon>Bacillati</taxon>
        <taxon>Bacillota</taxon>
        <taxon>Clostridia</taxon>
        <taxon>Eubacteriales</taxon>
        <taxon>Clostridiaceae</taxon>
        <taxon>Clostridium</taxon>
    </lineage>
</organism>